<keyword evidence="1" id="KW-1133">Transmembrane helix</keyword>
<dbReference type="AlphaFoldDB" id="A0A1N7HV64"/>
<feature type="transmembrane region" description="Helical" evidence="1">
    <location>
        <begin position="85"/>
        <end position="101"/>
    </location>
</feature>
<accession>A0A1N7HV64</accession>
<evidence type="ECO:0000256" key="1">
    <source>
        <dbReference type="SAM" id="Phobius"/>
    </source>
</evidence>
<gene>
    <name evidence="2" type="ORF">SAMN05421639_101250</name>
</gene>
<evidence type="ECO:0000313" key="3">
    <source>
        <dbReference type="Proteomes" id="UP000186373"/>
    </source>
</evidence>
<name>A0A1N7HV64_9FLAO</name>
<keyword evidence="1" id="KW-0812">Transmembrane</keyword>
<keyword evidence="1" id="KW-0472">Membrane</keyword>
<evidence type="ECO:0008006" key="4">
    <source>
        <dbReference type="Google" id="ProtNLM"/>
    </source>
</evidence>
<dbReference type="Proteomes" id="UP000186373">
    <property type="component" value="Unassembled WGS sequence"/>
</dbReference>
<sequence length="125" mass="14414">MVFAILEFITHNNKKLSIIMQQLQVRPFSKTELIEGLRKTFPKYKIQTSFGALQVRTSGFTLTGSVKIDAHPETGKIATQTQLDSTFFLILFFPIGFYVMMKKEKIRRLENEVIKGIKKILSEDQ</sequence>
<proteinExistence type="predicted"/>
<reference evidence="3" key="1">
    <citation type="submission" date="2017-01" db="EMBL/GenBank/DDBJ databases">
        <authorList>
            <person name="Varghese N."/>
            <person name="Submissions S."/>
        </authorList>
    </citation>
    <scope>NUCLEOTIDE SEQUENCE [LARGE SCALE GENOMIC DNA]</scope>
    <source>
        <strain evidence="3">DSM 17126</strain>
    </source>
</reference>
<dbReference type="EMBL" id="FTNY01000001">
    <property type="protein sequence ID" value="SIS28715.1"/>
    <property type="molecule type" value="Genomic_DNA"/>
</dbReference>
<keyword evidence="3" id="KW-1185">Reference proteome</keyword>
<organism evidence="2 3">
    <name type="scientific">Chryseobacterium shigense</name>
    <dbReference type="NCBI Taxonomy" id="297244"/>
    <lineage>
        <taxon>Bacteria</taxon>
        <taxon>Pseudomonadati</taxon>
        <taxon>Bacteroidota</taxon>
        <taxon>Flavobacteriia</taxon>
        <taxon>Flavobacteriales</taxon>
        <taxon>Weeksellaceae</taxon>
        <taxon>Chryseobacterium group</taxon>
        <taxon>Chryseobacterium</taxon>
    </lineage>
</organism>
<evidence type="ECO:0000313" key="2">
    <source>
        <dbReference type="EMBL" id="SIS28715.1"/>
    </source>
</evidence>
<protein>
    <recommendedName>
        <fullName evidence="4">Polyketide cyclase / dehydrase and lipid transport</fullName>
    </recommendedName>
</protein>